<accession>K1YGU8</accession>
<gene>
    <name evidence="1" type="ORF">ACD_80C00205G0002</name>
</gene>
<name>K1YGU8_9BACT</name>
<comment type="caution">
    <text evidence="1">The sequence shown here is derived from an EMBL/GenBank/DDBJ whole genome shotgun (WGS) entry which is preliminary data.</text>
</comment>
<organism evidence="1">
    <name type="scientific">uncultured bacterium</name>
    <name type="common">gcode 4</name>
    <dbReference type="NCBI Taxonomy" id="1234023"/>
    <lineage>
        <taxon>Bacteria</taxon>
        <taxon>environmental samples</taxon>
    </lineage>
</organism>
<dbReference type="AlphaFoldDB" id="K1YGU8"/>
<dbReference type="EMBL" id="AMFJ01036212">
    <property type="protein sequence ID" value="EKD24564.1"/>
    <property type="molecule type" value="Genomic_DNA"/>
</dbReference>
<sequence>MWKWPAKTNQNSKTMRKLHAIQLPCSEIGDAFGHEDSLHEELLTESEMKKLGLRIFSLYEDEEQDIDPYLIAWYSYYV</sequence>
<evidence type="ECO:0000313" key="1">
    <source>
        <dbReference type="EMBL" id="EKD24564.1"/>
    </source>
</evidence>
<protein>
    <submittedName>
        <fullName evidence="1">Uncharacterized protein</fullName>
    </submittedName>
</protein>
<reference evidence="1" key="1">
    <citation type="journal article" date="2012" name="Science">
        <title>Fermentation, hydrogen, and sulfur metabolism in multiple uncultivated bacterial phyla.</title>
        <authorList>
            <person name="Wrighton K.C."/>
            <person name="Thomas B.C."/>
            <person name="Sharon I."/>
            <person name="Miller C.S."/>
            <person name="Castelle C.J."/>
            <person name="VerBerkmoes N.C."/>
            <person name="Wilkins M.J."/>
            <person name="Hettich R.L."/>
            <person name="Lipton M.S."/>
            <person name="Williams K.H."/>
            <person name="Long P.E."/>
            <person name="Banfield J.F."/>
        </authorList>
    </citation>
    <scope>NUCLEOTIDE SEQUENCE [LARGE SCALE GENOMIC DNA]</scope>
</reference>
<proteinExistence type="predicted"/>